<dbReference type="EMBL" id="NCVF01000024">
    <property type="protein sequence ID" value="ORO92838.1"/>
    <property type="molecule type" value="Genomic_DNA"/>
</dbReference>
<dbReference type="Proteomes" id="UP000193929">
    <property type="component" value="Unassembled WGS sequence"/>
</dbReference>
<organism evidence="1 2">
    <name type="scientific">Streptococcus mitis</name>
    <dbReference type="NCBI Taxonomy" id="28037"/>
    <lineage>
        <taxon>Bacteria</taxon>
        <taxon>Bacillati</taxon>
        <taxon>Bacillota</taxon>
        <taxon>Bacilli</taxon>
        <taxon>Lactobacillales</taxon>
        <taxon>Streptococcaceae</taxon>
        <taxon>Streptococcus</taxon>
        <taxon>Streptococcus mitis group</taxon>
    </lineage>
</organism>
<dbReference type="RefSeq" id="WP_084887979.1">
    <property type="nucleotide sequence ID" value="NZ_CAMHUS010000001.1"/>
</dbReference>
<reference evidence="1 2" key="1">
    <citation type="journal article" date="2016" name="Eur. J. Clin. Microbiol. Infect. Dis.">
        <title>Whole genome sequencing as a tool for phylogenetic analysis of clinical strains of Mitis group streptococci.</title>
        <authorList>
            <person name="Rasmussen L.H."/>
            <person name="Dargis R."/>
            <person name="Hojholt K."/>
            <person name="Christensen J.J."/>
            <person name="Skovgaard O."/>
            <person name="Justesen U.S."/>
            <person name="Rosenvinge F.S."/>
            <person name="Moser C."/>
            <person name="Lukjancenko O."/>
            <person name="Rasmussen S."/>
            <person name="Nielsen X.C."/>
        </authorList>
    </citation>
    <scope>NUCLEOTIDE SEQUENCE [LARGE SCALE GENOMIC DNA]</scope>
    <source>
        <strain evidence="1 2">RH_50275_09</strain>
    </source>
</reference>
<dbReference type="GO" id="GO:0016853">
    <property type="term" value="F:isomerase activity"/>
    <property type="evidence" value="ECO:0007669"/>
    <property type="project" value="UniProtKB-KW"/>
</dbReference>
<dbReference type="AlphaFoldDB" id="A0A1X1K084"/>
<dbReference type="SUPFAM" id="SSF81301">
    <property type="entry name" value="Nucleotidyltransferase"/>
    <property type="match status" value="1"/>
</dbReference>
<proteinExistence type="predicted"/>
<comment type="caution">
    <text evidence="1">The sequence shown here is derived from an EMBL/GenBank/DDBJ whole genome shotgun (WGS) entry which is preliminary data.</text>
</comment>
<evidence type="ECO:0000313" key="2">
    <source>
        <dbReference type="Proteomes" id="UP000193929"/>
    </source>
</evidence>
<name>A0A1X1K084_STRMT</name>
<accession>A0A1X1K084</accession>
<evidence type="ECO:0000313" key="1">
    <source>
        <dbReference type="EMBL" id="ORO92838.1"/>
    </source>
</evidence>
<dbReference type="InterPro" id="IPR043519">
    <property type="entry name" value="NT_sf"/>
</dbReference>
<protein>
    <submittedName>
        <fullName evidence="1">Phosphoribosylanthranilate isomerase</fullName>
    </submittedName>
</protein>
<gene>
    <name evidence="1" type="ORF">B7700_06875</name>
</gene>
<keyword evidence="1" id="KW-0413">Isomerase</keyword>
<sequence>MNSLFDEFRTICSQLNQVGITPTLMGSLGVEYRSNEEWRPSDIDIHVPGDPRGWEAPDHLRIYEWDKIMKVMKHLGYALIDIHEHEFQKDCLSVEFGSIDSLPDFAGVSESDIELIHLENITFRVPSLEQFLSIYKASSQDSYRNEHNNNKDFKKIEWLERHL</sequence>